<reference evidence="2" key="1">
    <citation type="submission" date="2020-05" db="EMBL/GenBank/DDBJ databases">
        <title>Phylogenomic resolution of chytrid fungi.</title>
        <authorList>
            <person name="Stajich J.E."/>
            <person name="Amses K."/>
            <person name="Simmons R."/>
            <person name="Seto K."/>
            <person name="Myers J."/>
            <person name="Bonds A."/>
            <person name="Quandt C.A."/>
            <person name="Barry K."/>
            <person name="Liu P."/>
            <person name="Grigoriev I."/>
            <person name="Longcore J.E."/>
            <person name="James T.Y."/>
        </authorList>
    </citation>
    <scope>NUCLEOTIDE SEQUENCE</scope>
    <source>
        <strain evidence="2">JEL0513</strain>
    </source>
</reference>
<dbReference type="Proteomes" id="UP001211907">
    <property type="component" value="Unassembled WGS sequence"/>
</dbReference>
<dbReference type="Gene3D" id="3.40.50.1820">
    <property type="entry name" value="alpha/beta hydrolase"/>
    <property type="match status" value="2"/>
</dbReference>
<keyword evidence="3" id="KW-1185">Reference proteome</keyword>
<name>A0AAD5XM50_9FUNG</name>
<sequence>MTSITCCSGTVDVGTPTGNEEIIAGHKAYVANPAQPTGNVLVIGTDVFGFTVQNPRLIADRFAAEGYLCVVPDLFKGTEPPADLMDTIFAMNSKDATFGQTVAGVFRMLWYFPPFLFRNNEHRGFEIIKSVIADLKETRRVNKWGGAIGIKLAQQSDIVDVVTTTHPGGSLQFPRDAELIVKPIYFALAEIDQRIKEAERNSIKQALAQKTFVSEVECFEGVQHGFAIRGSRNDEKVFAQREKALEHTIAFFKRVLG</sequence>
<dbReference type="EMBL" id="JADGJH010000072">
    <property type="protein sequence ID" value="KAJ3139436.1"/>
    <property type="molecule type" value="Genomic_DNA"/>
</dbReference>
<evidence type="ECO:0000259" key="1">
    <source>
        <dbReference type="Pfam" id="PF01738"/>
    </source>
</evidence>
<feature type="domain" description="Dienelactone hydrolase" evidence="1">
    <location>
        <begin position="27"/>
        <end position="98"/>
    </location>
</feature>
<evidence type="ECO:0000313" key="2">
    <source>
        <dbReference type="EMBL" id="KAJ3139436.1"/>
    </source>
</evidence>
<organism evidence="2 3">
    <name type="scientific">Physocladia obscura</name>
    <dbReference type="NCBI Taxonomy" id="109957"/>
    <lineage>
        <taxon>Eukaryota</taxon>
        <taxon>Fungi</taxon>
        <taxon>Fungi incertae sedis</taxon>
        <taxon>Chytridiomycota</taxon>
        <taxon>Chytridiomycota incertae sedis</taxon>
        <taxon>Chytridiomycetes</taxon>
        <taxon>Chytridiales</taxon>
        <taxon>Chytriomycetaceae</taxon>
        <taxon>Physocladia</taxon>
    </lineage>
</organism>
<gene>
    <name evidence="2" type="ORF">HK100_011508</name>
</gene>
<accession>A0AAD5XM50</accession>
<dbReference type="InterPro" id="IPR002925">
    <property type="entry name" value="Dienelactn_hydro"/>
</dbReference>
<dbReference type="InterPro" id="IPR029058">
    <property type="entry name" value="AB_hydrolase_fold"/>
</dbReference>
<dbReference type="PANTHER" id="PTHR17630:SF44">
    <property type="entry name" value="PROTEIN AIM2"/>
    <property type="match status" value="1"/>
</dbReference>
<dbReference type="GO" id="GO:0016787">
    <property type="term" value="F:hydrolase activity"/>
    <property type="evidence" value="ECO:0007669"/>
    <property type="project" value="InterPro"/>
</dbReference>
<comment type="caution">
    <text evidence="2">The sequence shown here is derived from an EMBL/GenBank/DDBJ whole genome shotgun (WGS) entry which is preliminary data.</text>
</comment>
<dbReference type="Pfam" id="PF01738">
    <property type="entry name" value="DLH"/>
    <property type="match status" value="2"/>
</dbReference>
<dbReference type="PANTHER" id="PTHR17630">
    <property type="entry name" value="DIENELACTONE HYDROLASE"/>
    <property type="match status" value="1"/>
</dbReference>
<dbReference type="AlphaFoldDB" id="A0AAD5XM50"/>
<protein>
    <recommendedName>
        <fullName evidence="1">Dienelactone hydrolase domain-containing protein</fullName>
    </recommendedName>
</protein>
<feature type="domain" description="Dienelactone hydrolase" evidence="1">
    <location>
        <begin position="144"/>
        <end position="255"/>
    </location>
</feature>
<proteinExistence type="predicted"/>
<evidence type="ECO:0000313" key="3">
    <source>
        <dbReference type="Proteomes" id="UP001211907"/>
    </source>
</evidence>
<dbReference type="SUPFAM" id="SSF53474">
    <property type="entry name" value="alpha/beta-Hydrolases"/>
    <property type="match status" value="1"/>
</dbReference>